<dbReference type="RefSeq" id="XP_014144235.1">
    <property type="nucleotide sequence ID" value="XM_014288760.1"/>
</dbReference>
<organism evidence="1 2">
    <name type="scientific">Sphaeroforma arctica JP610</name>
    <dbReference type="NCBI Taxonomy" id="667725"/>
    <lineage>
        <taxon>Eukaryota</taxon>
        <taxon>Ichthyosporea</taxon>
        <taxon>Ichthyophonida</taxon>
        <taxon>Sphaeroforma</taxon>
    </lineage>
</organism>
<dbReference type="InterPro" id="IPR011989">
    <property type="entry name" value="ARM-like"/>
</dbReference>
<keyword evidence="2" id="KW-1185">Reference proteome</keyword>
<accession>A0A0L0F2D0</accession>
<dbReference type="Proteomes" id="UP000054560">
    <property type="component" value="Unassembled WGS sequence"/>
</dbReference>
<feature type="non-terminal residue" evidence="1">
    <location>
        <position position="67"/>
    </location>
</feature>
<gene>
    <name evidence="1" type="ORF">SARC_17144</name>
</gene>
<dbReference type="OrthoDB" id="6260732at2759"/>
<dbReference type="AlphaFoldDB" id="A0A0L0F2D0"/>
<evidence type="ECO:0000313" key="1">
    <source>
        <dbReference type="EMBL" id="KNC70333.1"/>
    </source>
</evidence>
<sequence length="67" mass="7146">VTPTVDHLLQQIESATDSDSVKLLALLTLGEIGCKSDLFLHDGVEHALQTAFNHPSEDIKLGAAHAL</sequence>
<dbReference type="GeneID" id="25917648"/>
<evidence type="ECO:0000313" key="2">
    <source>
        <dbReference type="Proteomes" id="UP000054560"/>
    </source>
</evidence>
<dbReference type="InterPro" id="IPR016024">
    <property type="entry name" value="ARM-type_fold"/>
</dbReference>
<feature type="non-terminal residue" evidence="1">
    <location>
        <position position="1"/>
    </location>
</feature>
<protein>
    <recommendedName>
        <fullName evidence="3">HEAT repeat domain-containing protein</fullName>
    </recommendedName>
</protein>
<dbReference type="SUPFAM" id="SSF48371">
    <property type="entry name" value="ARM repeat"/>
    <property type="match status" value="1"/>
</dbReference>
<dbReference type="EMBL" id="KQ251447">
    <property type="protein sequence ID" value="KNC70333.1"/>
    <property type="molecule type" value="Genomic_DNA"/>
</dbReference>
<dbReference type="Gene3D" id="1.25.10.10">
    <property type="entry name" value="Leucine-rich Repeat Variant"/>
    <property type="match status" value="1"/>
</dbReference>
<name>A0A0L0F2D0_9EUKA</name>
<proteinExistence type="predicted"/>
<evidence type="ECO:0008006" key="3">
    <source>
        <dbReference type="Google" id="ProtNLM"/>
    </source>
</evidence>
<reference evidence="1 2" key="1">
    <citation type="submission" date="2011-02" db="EMBL/GenBank/DDBJ databases">
        <title>The Genome Sequence of Sphaeroforma arctica JP610.</title>
        <authorList>
            <consortium name="The Broad Institute Genome Sequencing Platform"/>
            <person name="Russ C."/>
            <person name="Cuomo C."/>
            <person name="Young S.K."/>
            <person name="Zeng Q."/>
            <person name="Gargeya S."/>
            <person name="Alvarado L."/>
            <person name="Berlin A."/>
            <person name="Chapman S.B."/>
            <person name="Chen Z."/>
            <person name="Freedman E."/>
            <person name="Gellesch M."/>
            <person name="Goldberg J."/>
            <person name="Griggs A."/>
            <person name="Gujja S."/>
            <person name="Heilman E."/>
            <person name="Heiman D."/>
            <person name="Howarth C."/>
            <person name="Mehta T."/>
            <person name="Neiman D."/>
            <person name="Pearson M."/>
            <person name="Roberts A."/>
            <person name="Saif S."/>
            <person name="Shea T."/>
            <person name="Shenoy N."/>
            <person name="Sisk P."/>
            <person name="Stolte C."/>
            <person name="Sykes S."/>
            <person name="White J."/>
            <person name="Yandava C."/>
            <person name="Burger G."/>
            <person name="Gray M.W."/>
            <person name="Holland P.W.H."/>
            <person name="King N."/>
            <person name="Lang F.B.F."/>
            <person name="Roger A.J."/>
            <person name="Ruiz-Trillo I."/>
            <person name="Haas B."/>
            <person name="Nusbaum C."/>
            <person name="Birren B."/>
        </authorList>
    </citation>
    <scope>NUCLEOTIDE SEQUENCE [LARGE SCALE GENOMIC DNA]</scope>
    <source>
        <strain evidence="1 2">JP610</strain>
    </source>
</reference>